<accession>A0A1Y3GDT6</accession>
<dbReference type="OrthoDB" id="25514at2157"/>
<evidence type="ECO:0000256" key="10">
    <source>
        <dbReference type="ARBA" id="ARBA00022842"/>
    </source>
</evidence>
<evidence type="ECO:0000256" key="11">
    <source>
        <dbReference type="ARBA" id="ARBA00023141"/>
    </source>
</evidence>
<comment type="catalytic activity">
    <reaction evidence="14">
        <text>chorismate + L-glutamine = anthranilate + pyruvate + L-glutamate + H(+)</text>
        <dbReference type="Rhea" id="RHEA:21732"/>
        <dbReference type="ChEBI" id="CHEBI:15361"/>
        <dbReference type="ChEBI" id="CHEBI:15378"/>
        <dbReference type="ChEBI" id="CHEBI:16567"/>
        <dbReference type="ChEBI" id="CHEBI:29748"/>
        <dbReference type="ChEBI" id="CHEBI:29985"/>
        <dbReference type="ChEBI" id="CHEBI:58359"/>
        <dbReference type="EC" id="4.1.3.27"/>
    </reaction>
</comment>
<comment type="subunit">
    <text evidence="4">Heterotetramer consisting of two non-identical subunits: a beta subunit (TrpG) and a large alpha subunit (TrpE).</text>
</comment>
<evidence type="ECO:0000256" key="8">
    <source>
        <dbReference type="ARBA" id="ARBA00022723"/>
    </source>
</evidence>
<dbReference type="InterPro" id="IPR005801">
    <property type="entry name" value="ADC_synthase"/>
</dbReference>
<proteinExistence type="inferred from homology"/>
<dbReference type="NCBIfam" id="TIGR00564">
    <property type="entry name" value="trpE_most"/>
    <property type="match status" value="1"/>
</dbReference>
<keyword evidence="8" id="KW-0479">Metal-binding</keyword>
<evidence type="ECO:0000256" key="7">
    <source>
        <dbReference type="ARBA" id="ARBA00022605"/>
    </source>
</evidence>
<dbReference type="GO" id="GO:0000162">
    <property type="term" value="P:L-tryptophan biosynthetic process"/>
    <property type="evidence" value="ECO:0007669"/>
    <property type="project" value="UniProtKB-UniPathway"/>
</dbReference>
<dbReference type="RefSeq" id="WP_086636521.1">
    <property type="nucleotide sequence ID" value="NZ_MRZU01000002.1"/>
</dbReference>
<dbReference type="InterPro" id="IPR015890">
    <property type="entry name" value="Chorismate_C"/>
</dbReference>
<dbReference type="EMBL" id="MRZU01000002">
    <property type="protein sequence ID" value="OUJ19420.1"/>
    <property type="molecule type" value="Genomic_DNA"/>
</dbReference>
<feature type="domain" description="Anthranilate synthase component I N-terminal" evidence="17">
    <location>
        <begin position="34"/>
        <end position="170"/>
    </location>
</feature>
<dbReference type="InterPro" id="IPR006805">
    <property type="entry name" value="Anth_synth_I_N"/>
</dbReference>
<dbReference type="InterPro" id="IPR019999">
    <property type="entry name" value="Anth_synth_I-like"/>
</dbReference>
<feature type="compositionally biased region" description="Basic and acidic residues" evidence="15">
    <location>
        <begin position="1"/>
        <end position="16"/>
    </location>
</feature>
<evidence type="ECO:0000256" key="15">
    <source>
        <dbReference type="SAM" id="MobiDB-lite"/>
    </source>
</evidence>
<evidence type="ECO:0000259" key="17">
    <source>
        <dbReference type="Pfam" id="PF04715"/>
    </source>
</evidence>
<dbReference type="Proteomes" id="UP000195137">
    <property type="component" value="Unassembled WGS sequence"/>
</dbReference>
<dbReference type="AlphaFoldDB" id="A0A1Y3GDT6"/>
<comment type="similarity">
    <text evidence="3">Belongs to the anthranilate synthase component I family.</text>
</comment>
<keyword evidence="7" id="KW-0028">Amino-acid biosynthesis</keyword>
<dbReference type="EC" id="4.1.3.27" evidence="5"/>
<keyword evidence="12" id="KW-0456">Lyase</keyword>
<comment type="cofactor">
    <cofactor evidence="1">
        <name>Mg(2+)</name>
        <dbReference type="ChEBI" id="CHEBI:18420"/>
    </cofactor>
</comment>
<feature type="domain" description="Chorismate-utilising enzyme C-terminal" evidence="16">
    <location>
        <begin position="217"/>
        <end position="470"/>
    </location>
</feature>
<comment type="function">
    <text evidence="13">Part of a heterotetrameric complex that catalyzes the two-step biosynthesis of anthranilate, an intermediate in the biosynthesis of L-tryptophan. In the first step, the glutamine-binding beta subunit (TrpG) of anthranilate synthase (AS) provides the glutamine amidotransferase activity which generates ammonia as a substrate that, along with chorismate, is used in the second step, catalyzed by the large alpha subunit of AS (TrpE) to produce anthranilate. In the absence of TrpG, TrpE can synthesize anthranilate directly from chorismate and high concentrations of ammonia.</text>
</comment>
<evidence type="ECO:0000256" key="12">
    <source>
        <dbReference type="ARBA" id="ARBA00023239"/>
    </source>
</evidence>
<comment type="pathway">
    <text evidence="2">Amino-acid biosynthesis; L-tryptophan biosynthesis; L-tryptophan from chorismate: step 1/5.</text>
</comment>
<evidence type="ECO:0000256" key="13">
    <source>
        <dbReference type="ARBA" id="ARBA00025634"/>
    </source>
</evidence>
<evidence type="ECO:0000259" key="16">
    <source>
        <dbReference type="Pfam" id="PF00425"/>
    </source>
</evidence>
<keyword evidence="10" id="KW-0460">Magnesium</keyword>
<evidence type="ECO:0000256" key="4">
    <source>
        <dbReference type="ARBA" id="ARBA00011575"/>
    </source>
</evidence>
<protein>
    <recommendedName>
        <fullName evidence="6">Anthranilate synthase component 1</fullName>
        <ecNumber evidence="5">4.1.3.27</ecNumber>
    </recommendedName>
</protein>
<dbReference type="PRINTS" id="PR00095">
    <property type="entry name" value="ANTSNTHASEI"/>
</dbReference>
<reference evidence="18 19" key="1">
    <citation type="submission" date="2016-12" db="EMBL/GenBank/DDBJ databases">
        <title>Discovery of methanogenic haloarchaea.</title>
        <authorList>
            <person name="Sorokin D.Y."/>
            <person name="Makarova K.S."/>
            <person name="Abbas B."/>
            <person name="Ferrer M."/>
            <person name="Golyshin P.N."/>
        </authorList>
    </citation>
    <scope>NUCLEOTIDE SEQUENCE [LARGE SCALE GENOMIC DNA]</scope>
    <source>
        <strain evidence="18">AMET1</strain>
    </source>
</reference>
<feature type="region of interest" description="Disordered" evidence="15">
    <location>
        <begin position="460"/>
        <end position="485"/>
    </location>
</feature>
<evidence type="ECO:0000256" key="2">
    <source>
        <dbReference type="ARBA" id="ARBA00004873"/>
    </source>
</evidence>
<evidence type="ECO:0000256" key="9">
    <source>
        <dbReference type="ARBA" id="ARBA00022822"/>
    </source>
</evidence>
<evidence type="ECO:0000313" key="19">
    <source>
        <dbReference type="Proteomes" id="UP000195137"/>
    </source>
</evidence>
<dbReference type="GO" id="GO:0046872">
    <property type="term" value="F:metal ion binding"/>
    <property type="evidence" value="ECO:0007669"/>
    <property type="project" value="UniProtKB-KW"/>
</dbReference>
<dbReference type="PANTHER" id="PTHR11236">
    <property type="entry name" value="AMINOBENZOATE/ANTHRANILATE SYNTHASE"/>
    <property type="match status" value="1"/>
</dbReference>
<gene>
    <name evidence="18" type="ORF">AMET1_0090</name>
</gene>
<evidence type="ECO:0000256" key="6">
    <source>
        <dbReference type="ARBA" id="ARBA00020653"/>
    </source>
</evidence>
<evidence type="ECO:0000256" key="3">
    <source>
        <dbReference type="ARBA" id="ARBA00009562"/>
    </source>
</evidence>
<dbReference type="GO" id="GO:0004049">
    <property type="term" value="F:anthranilate synthase activity"/>
    <property type="evidence" value="ECO:0007669"/>
    <property type="project" value="UniProtKB-EC"/>
</dbReference>
<keyword evidence="19" id="KW-1185">Reference proteome</keyword>
<evidence type="ECO:0000313" key="18">
    <source>
        <dbReference type="EMBL" id="OUJ19420.1"/>
    </source>
</evidence>
<dbReference type="UniPathway" id="UPA00035">
    <property type="reaction ID" value="UER00040"/>
</dbReference>
<dbReference type="InterPro" id="IPR005256">
    <property type="entry name" value="Anth_synth_I_PabB"/>
</dbReference>
<evidence type="ECO:0000256" key="14">
    <source>
        <dbReference type="ARBA" id="ARBA00047683"/>
    </source>
</evidence>
<keyword evidence="11" id="KW-0057">Aromatic amino acid biosynthesis</keyword>
<feature type="compositionally biased region" description="Basic and acidic residues" evidence="15">
    <location>
        <begin position="460"/>
        <end position="471"/>
    </location>
</feature>
<keyword evidence="9" id="KW-0822">Tryptophan biosynthesis</keyword>
<feature type="region of interest" description="Disordered" evidence="15">
    <location>
        <begin position="1"/>
        <end position="22"/>
    </location>
</feature>
<evidence type="ECO:0000256" key="1">
    <source>
        <dbReference type="ARBA" id="ARBA00001946"/>
    </source>
</evidence>
<dbReference type="PANTHER" id="PTHR11236:SF48">
    <property type="entry name" value="ISOCHORISMATE SYNTHASE MENF"/>
    <property type="match status" value="1"/>
</dbReference>
<comment type="caution">
    <text evidence="18">The sequence shown here is derived from an EMBL/GenBank/DDBJ whole genome shotgun (WGS) entry which is preliminary data.</text>
</comment>
<dbReference type="Pfam" id="PF00425">
    <property type="entry name" value="Chorismate_bind"/>
    <property type="match status" value="1"/>
</dbReference>
<dbReference type="SUPFAM" id="SSF56322">
    <property type="entry name" value="ADC synthase"/>
    <property type="match status" value="1"/>
</dbReference>
<sequence>MFVDSEYKNKKTEKNNKKPKLTPVVIKKPIPKNKPRDIYQKLNNGPGFLLESREGKEKLSRFSFIGIEPIIKIKITNKDTKIEGKQEYLSAIKINEQKTAIDKIHKLTQCFNYIESEIPRFDGGALGYFTYDITEELHKTLKTPKQKTLAEFMVCKKYLIFDHKKDTLYIAEITLENENKTKTKQKLKKLHKNIKNYKPNTTELQKTPIQYKSNTTRQEYINAVKKTKKHIKNGEIFQAVISRRLDIKYQGNPFNIYIALDKINPSPYMYYLDYGDHQVIGSSPEMLVRVQKNKLMTVPIAGTRKRGKTKQKDQKLAKELLNDEKEMAEHIMLVDLARNDIGQVSKFGTVKVNEFAEIEKFSHVQHITSKVEGELKDNLNSSDVLKSCFPAGTVSGAPKLRAMQIIQQLEPEKRGVYSGAVGYIGFNGNMDFAIAIRTILTKNNTASLQLGAGIVNDSKPAREWEETKEKGQAGLEAIKMAGEKQ</sequence>
<dbReference type="Gene3D" id="3.60.120.10">
    <property type="entry name" value="Anthranilate synthase"/>
    <property type="match status" value="1"/>
</dbReference>
<evidence type="ECO:0000256" key="5">
    <source>
        <dbReference type="ARBA" id="ARBA00012266"/>
    </source>
</evidence>
<organism evidence="18 19">
    <name type="scientific">Methanonatronarchaeum thermophilum</name>
    <dbReference type="NCBI Taxonomy" id="1927129"/>
    <lineage>
        <taxon>Archaea</taxon>
        <taxon>Methanobacteriati</taxon>
        <taxon>Methanobacteriota</taxon>
        <taxon>Methanonatronarchaeia</taxon>
        <taxon>Methanonatronarchaeales</taxon>
        <taxon>Methanonatronarchaeaceae</taxon>
        <taxon>Methanonatronarchaeum</taxon>
    </lineage>
</organism>
<dbReference type="Pfam" id="PF04715">
    <property type="entry name" value="Anth_synt_I_N"/>
    <property type="match status" value="1"/>
</dbReference>
<name>A0A1Y3GDT6_9EURY</name>